<evidence type="ECO:0000313" key="1">
    <source>
        <dbReference type="EMBL" id="CAF2068731.1"/>
    </source>
</evidence>
<name>A0A816R684_BRANA</name>
<proteinExistence type="predicted"/>
<dbReference type="Proteomes" id="UP001295469">
    <property type="component" value="Chromosome C01"/>
</dbReference>
<protein>
    <submittedName>
        <fullName evidence="1">(rape) hypothetical protein</fullName>
    </submittedName>
</protein>
<accession>A0A816R684</accession>
<sequence>MFADEKFKIVHSIIFTIDLLSLRSSMTMTFQGMFWFWIDDFNAVTLNDLALHHRGTKGIANG</sequence>
<reference evidence="1" key="1">
    <citation type="submission" date="2021-01" db="EMBL/GenBank/DDBJ databases">
        <authorList>
            <consortium name="Genoscope - CEA"/>
            <person name="William W."/>
        </authorList>
    </citation>
    <scope>NUCLEOTIDE SEQUENCE</scope>
</reference>
<dbReference type="EMBL" id="HG994365">
    <property type="protein sequence ID" value="CAF2068731.1"/>
    <property type="molecule type" value="Genomic_DNA"/>
</dbReference>
<dbReference type="AlphaFoldDB" id="A0A816R684"/>
<gene>
    <name evidence="1" type="ORF">DARMORV10_C01P08280.1</name>
</gene>
<organism evidence="1">
    <name type="scientific">Brassica napus</name>
    <name type="common">Rape</name>
    <dbReference type="NCBI Taxonomy" id="3708"/>
    <lineage>
        <taxon>Eukaryota</taxon>
        <taxon>Viridiplantae</taxon>
        <taxon>Streptophyta</taxon>
        <taxon>Embryophyta</taxon>
        <taxon>Tracheophyta</taxon>
        <taxon>Spermatophyta</taxon>
        <taxon>Magnoliopsida</taxon>
        <taxon>eudicotyledons</taxon>
        <taxon>Gunneridae</taxon>
        <taxon>Pentapetalae</taxon>
        <taxon>rosids</taxon>
        <taxon>malvids</taxon>
        <taxon>Brassicales</taxon>
        <taxon>Brassicaceae</taxon>
        <taxon>Brassiceae</taxon>
        <taxon>Brassica</taxon>
    </lineage>
</organism>